<evidence type="ECO:0000313" key="12">
    <source>
        <dbReference type="EMBL" id="TAJ45461.1"/>
    </source>
</evidence>
<dbReference type="InterPro" id="IPR014445">
    <property type="entry name" value="Gln-dep_NAD_synthase"/>
</dbReference>
<dbReference type="PROSITE" id="PS50263">
    <property type="entry name" value="CN_HYDROLASE"/>
    <property type="match status" value="1"/>
</dbReference>
<dbReference type="SUPFAM" id="SSF52402">
    <property type="entry name" value="Adenine nucleotide alpha hydrolases-like"/>
    <property type="match status" value="1"/>
</dbReference>
<dbReference type="GO" id="GO:0008795">
    <property type="term" value="F:NAD+ synthase activity"/>
    <property type="evidence" value="ECO:0007669"/>
    <property type="project" value="UniProtKB-UniRule"/>
</dbReference>
<dbReference type="PIRSF" id="PIRSF006630">
    <property type="entry name" value="NADS_GAT"/>
    <property type="match status" value="1"/>
</dbReference>
<feature type="compositionally biased region" description="Basic and acidic residues" evidence="10">
    <location>
        <begin position="465"/>
        <end position="474"/>
    </location>
</feature>
<proteinExistence type="inferred from homology"/>
<comment type="pathway">
    <text evidence="1 8">Cofactor biosynthesis; NAD(+) biosynthesis; NAD(+) from deamido-NAD(+) (L-Gln route): step 1/1.</text>
</comment>
<keyword evidence="6 8" id="KW-0067">ATP-binding</keyword>
<evidence type="ECO:0000256" key="10">
    <source>
        <dbReference type="SAM" id="MobiDB-lite"/>
    </source>
</evidence>
<evidence type="ECO:0000256" key="9">
    <source>
        <dbReference type="RuleBase" id="RU003811"/>
    </source>
</evidence>
<feature type="binding site" evidence="8">
    <location>
        <position position="406"/>
    </location>
    <ligand>
        <name>ATP</name>
        <dbReference type="ChEBI" id="CHEBI:30616"/>
    </ligand>
</feature>
<feature type="active site" description="Proton acceptor; for glutaminase activity" evidence="8">
    <location>
        <position position="41"/>
    </location>
</feature>
<comment type="similarity">
    <text evidence="3 8">In the C-terminal section; belongs to the NAD synthetase family.</text>
</comment>
<protein>
    <recommendedName>
        <fullName evidence="8">Glutamine-dependent NAD(+) synthetase</fullName>
        <ecNumber evidence="8">6.3.5.1</ecNumber>
    </recommendedName>
    <alternativeName>
        <fullName evidence="8">NAD(+) synthase [glutamine-hydrolyzing]</fullName>
    </alternativeName>
</protein>
<dbReference type="GO" id="GO:0005524">
    <property type="term" value="F:ATP binding"/>
    <property type="evidence" value="ECO:0007669"/>
    <property type="project" value="UniProtKB-UniRule"/>
</dbReference>
<evidence type="ECO:0000256" key="8">
    <source>
        <dbReference type="HAMAP-Rule" id="MF_02090"/>
    </source>
</evidence>
<evidence type="ECO:0000256" key="3">
    <source>
        <dbReference type="ARBA" id="ARBA00007145"/>
    </source>
</evidence>
<accession>A0A483CVD7</accession>
<dbReference type="NCBIfam" id="NF010588">
    <property type="entry name" value="PRK13981.1"/>
    <property type="match status" value="1"/>
</dbReference>
<dbReference type="UniPathway" id="UPA00253">
    <property type="reaction ID" value="UER00334"/>
</dbReference>
<dbReference type="InterPro" id="IPR003694">
    <property type="entry name" value="NAD_synthase"/>
</dbReference>
<feature type="domain" description="CN hydrolase" evidence="11">
    <location>
        <begin position="1"/>
        <end position="258"/>
    </location>
</feature>
<dbReference type="SUPFAM" id="SSF56317">
    <property type="entry name" value="Carbon-nitrogen hydrolase"/>
    <property type="match status" value="1"/>
</dbReference>
<comment type="similarity">
    <text evidence="2 9">Belongs to the NAD synthetase family.</text>
</comment>
<dbReference type="EMBL" id="PGCL01000001">
    <property type="protein sequence ID" value="TAJ45461.1"/>
    <property type="molecule type" value="Genomic_DNA"/>
</dbReference>
<dbReference type="FunFam" id="3.40.50.620:FF:000106">
    <property type="entry name" value="Glutamine-dependent NAD(+) synthetase"/>
    <property type="match status" value="1"/>
</dbReference>
<dbReference type="CDD" id="cd00553">
    <property type="entry name" value="NAD_synthase"/>
    <property type="match status" value="1"/>
</dbReference>
<dbReference type="CDD" id="cd07570">
    <property type="entry name" value="GAT_Gln-NAD-synth"/>
    <property type="match status" value="1"/>
</dbReference>
<comment type="caution">
    <text evidence="12">The sequence shown here is derived from an EMBL/GenBank/DDBJ whole genome shotgun (WGS) entry which is preliminary data.</text>
</comment>
<evidence type="ECO:0000259" key="11">
    <source>
        <dbReference type="PROSITE" id="PS50263"/>
    </source>
</evidence>
<keyword evidence="4 8" id="KW-0436">Ligase</keyword>
<evidence type="ECO:0000256" key="7">
    <source>
        <dbReference type="ARBA" id="ARBA00023027"/>
    </source>
</evidence>
<dbReference type="Pfam" id="PF00795">
    <property type="entry name" value="CN_hydrolase"/>
    <property type="match status" value="1"/>
</dbReference>
<comment type="function">
    <text evidence="8">Catalyzes the ATP-dependent amidation of deamido-NAD to form NAD. Uses L-glutamine as a nitrogen source.</text>
</comment>
<evidence type="ECO:0000256" key="2">
    <source>
        <dbReference type="ARBA" id="ARBA00005859"/>
    </source>
</evidence>
<dbReference type="NCBIfam" id="TIGR00552">
    <property type="entry name" value="nadE"/>
    <property type="match status" value="1"/>
</dbReference>
<evidence type="ECO:0000256" key="6">
    <source>
        <dbReference type="ARBA" id="ARBA00022840"/>
    </source>
</evidence>
<dbReference type="InterPro" id="IPR014729">
    <property type="entry name" value="Rossmann-like_a/b/a_fold"/>
</dbReference>
<evidence type="ECO:0000256" key="1">
    <source>
        <dbReference type="ARBA" id="ARBA00005188"/>
    </source>
</evidence>
<dbReference type="GO" id="GO:0009435">
    <property type="term" value="P:NAD+ biosynthetic process"/>
    <property type="evidence" value="ECO:0007669"/>
    <property type="project" value="UniProtKB-UniRule"/>
</dbReference>
<feature type="binding site" evidence="8">
    <location>
        <position position="382"/>
    </location>
    <ligand>
        <name>deamido-NAD(+)</name>
        <dbReference type="ChEBI" id="CHEBI:58437"/>
        <note>ligand shared between two neighboring subunits</note>
    </ligand>
</feature>
<feature type="region of interest" description="Disordered" evidence="10">
    <location>
        <begin position="455"/>
        <end position="476"/>
    </location>
</feature>
<evidence type="ECO:0000256" key="4">
    <source>
        <dbReference type="ARBA" id="ARBA00022598"/>
    </source>
</evidence>
<feature type="binding site" evidence="8">
    <location>
        <begin position="298"/>
        <end position="305"/>
    </location>
    <ligand>
        <name>ATP</name>
        <dbReference type="ChEBI" id="CHEBI:30616"/>
    </ligand>
</feature>
<dbReference type="Gene3D" id="3.60.110.10">
    <property type="entry name" value="Carbon-nitrogen hydrolase"/>
    <property type="match status" value="1"/>
</dbReference>
<dbReference type="PANTHER" id="PTHR23090">
    <property type="entry name" value="NH 3 /GLUTAMINE-DEPENDENT NAD + SYNTHETASE"/>
    <property type="match status" value="1"/>
</dbReference>
<dbReference type="GO" id="GO:0003952">
    <property type="term" value="F:NAD+ synthase (glutamine-hydrolyzing) activity"/>
    <property type="evidence" value="ECO:0007669"/>
    <property type="project" value="UniProtKB-EC"/>
</dbReference>
<evidence type="ECO:0000256" key="5">
    <source>
        <dbReference type="ARBA" id="ARBA00022741"/>
    </source>
</evidence>
<dbReference type="RefSeq" id="WP_130645818.1">
    <property type="nucleotide sequence ID" value="NZ_PGCL01000001.1"/>
</dbReference>
<feature type="binding site" evidence="8">
    <location>
        <position position="121"/>
    </location>
    <ligand>
        <name>L-glutamine</name>
        <dbReference type="ChEBI" id="CHEBI:58359"/>
    </ligand>
</feature>
<dbReference type="Gene3D" id="3.40.50.620">
    <property type="entry name" value="HUPs"/>
    <property type="match status" value="1"/>
</dbReference>
<dbReference type="GO" id="GO:0005737">
    <property type="term" value="C:cytoplasm"/>
    <property type="evidence" value="ECO:0007669"/>
    <property type="project" value="InterPro"/>
</dbReference>
<feature type="binding site" evidence="8">
    <location>
        <position position="521"/>
    </location>
    <ligand>
        <name>deamido-NAD(+)</name>
        <dbReference type="ChEBI" id="CHEBI:58437"/>
        <note>ligand shared between two neighboring subunits</note>
    </ligand>
</feature>
<dbReference type="AlphaFoldDB" id="A0A483CVD7"/>
<dbReference type="GO" id="GO:0004359">
    <property type="term" value="F:glutaminase activity"/>
    <property type="evidence" value="ECO:0007669"/>
    <property type="project" value="InterPro"/>
</dbReference>
<dbReference type="Proteomes" id="UP000292580">
    <property type="component" value="Unassembled WGS sequence"/>
</dbReference>
<dbReference type="InterPro" id="IPR022310">
    <property type="entry name" value="NAD/GMP_synthase"/>
</dbReference>
<gene>
    <name evidence="8" type="primary">nadE</name>
    <name evidence="12" type="ORF">CUJ86_01640</name>
</gene>
<dbReference type="Pfam" id="PF02540">
    <property type="entry name" value="NAD_synthase"/>
    <property type="match status" value="1"/>
</dbReference>
<dbReference type="EC" id="6.3.5.1" evidence="8"/>
<dbReference type="InterPro" id="IPR036526">
    <property type="entry name" value="C-N_Hydrolase_sf"/>
</dbReference>
<evidence type="ECO:0000313" key="13">
    <source>
        <dbReference type="Proteomes" id="UP000292580"/>
    </source>
</evidence>
<feature type="binding site" evidence="8">
    <location>
        <position position="194"/>
    </location>
    <ligand>
        <name>L-glutamine</name>
        <dbReference type="ChEBI" id="CHEBI:58359"/>
    </ligand>
</feature>
<feature type="active site" description="For glutaminase activity" evidence="8">
    <location>
        <position position="115"/>
    </location>
</feature>
<reference evidence="12 13" key="1">
    <citation type="submission" date="2017-11" db="EMBL/GenBank/DDBJ databases">
        <title>Isolation and Characterization of Methanofollis Species from Methane Seep Offshore SW Taiwan.</title>
        <authorList>
            <person name="Teng N.-H."/>
            <person name="Lai M.-C."/>
            <person name="Chen S.-C."/>
        </authorList>
    </citation>
    <scope>NUCLEOTIDE SEQUENCE [LARGE SCALE GENOMIC DNA]</scope>
    <source>
        <strain evidence="12 13">FWC-SCC2</strain>
    </source>
</reference>
<name>A0A483CVD7_9EURY</name>
<feature type="binding site" evidence="8">
    <location>
        <position position="411"/>
    </location>
    <ligand>
        <name>deamido-NAD(+)</name>
        <dbReference type="ChEBI" id="CHEBI:58437"/>
        <note>ligand shared between two neighboring subunits</note>
    </ligand>
</feature>
<feature type="binding site" evidence="8">
    <location>
        <position position="188"/>
    </location>
    <ligand>
        <name>L-glutamine</name>
        <dbReference type="ChEBI" id="CHEBI:58359"/>
    </ligand>
</feature>
<feature type="active site" description="Nucleophile; for glutaminase activity" evidence="8">
    <location>
        <position position="151"/>
    </location>
</feature>
<dbReference type="InterPro" id="IPR003010">
    <property type="entry name" value="C-N_Hydrolase"/>
</dbReference>
<keyword evidence="13" id="KW-1185">Reference proteome</keyword>
<dbReference type="OrthoDB" id="39312at2157"/>
<organism evidence="12 13">
    <name type="scientific">Methanofollis fontis</name>
    <dbReference type="NCBI Taxonomy" id="2052832"/>
    <lineage>
        <taxon>Archaea</taxon>
        <taxon>Methanobacteriati</taxon>
        <taxon>Methanobacteriota</taxon>
        <taxon>Stenosarchaea group</taxon>
        <taxon>Methanomicrobia</taxon>
        <taxon>Methanomicrobiales</taxon>
        <taxon>Methanomicrobiaceae</taxon>
        <taxon>Methanofollis</taxon>
    </lineage>
</organism>
<dbReference type="PANTHER" id="PTHR23090:SF9">
    <property type="entry name" value="GLUTAMINE-DEPENDENT NAD(+) SYNTHETASE"/>
    <property type="match status" value="1"/>
</dbReference>
<keyword evidence="7 8" id="KW-0520">NAD</keyword>
<comment type="catalytic activity">
    <reaction evidence="8">
        <text>deamido-NAD(+) + L-glutamine + ATP + H2O = L-glutamate + AMP + diphosphate + NAD(+) + H(+)</text>
        <dbReference type="Rhea" id="RHEA:24384"/>
        <dbReference type="ChEBI" id="CHEBI:15377"/>
        <dbReference type="ChEBI" id="CHEBI:15378"/>
        <dbReference type="ChEBI" id="CHEBI:29985"/>
        <dbReference type="ChEBI" id="CHEBI:30616"/>
        <dbReference type="ChEBI" id="CHEBI:33019"/>
        <dbReference type="ChEBI" id="CHEBI:57540"/>
        <dbReference type="ChEBI" id="CHEBI:58359"/>
        <dbReference type="ChEBI" id="CHEBI:58437"/>
        <dbReference type="ChEBI" id="CHEBI:456215"/>
        <dbReference type="EC" id="6.3.5.1"/>
    </reaction>
</comment>
<dbReference type="HAMAP" id="MF_02090">
    <property type="entry name" value="NadE_glutamine_dep"/>
    <property type="match status" value="1"/>
</dbReference>
<keyword evidence="5 8" id="KW-0547">Nucleotide-binding</keyword>
<comment type="caution">
    <text evidence="8">Lacks conserved residue(s) required for the propagation of feature annotation.</text>
</comment>
<sequence>MKIALAQCNPTVGDTEGNVRILEETLAASAVHSPDLVVFSELFLTGYPPRDLLERDWFLRRVDRSLERIIEISERHPQTGIILGAPQTTDAGPGRGLSNAALLIQNGRLLFSQAKSLLPSYDVFDEGRYFDPAPAVDVVRFGGHVLGISICEDAWNDPDLWPRRYYPVDPQALLAAKGATVLINISASPFHIGKEAVRAKIFQNHAGKHHVPFVSVNQVGGNDELVFDGRSMCFDGDRRPLAVLPPFREEVRTVDIDRPPLSHAIYQAQDEIESLHGALVLGLRDYVRKCGFSSVVLGLSGGVDSAVVCSLAVEAIGAGNVMGVAMPGPYSSSGSLRDARALAHNLGIGFTEVPITPVYRSYGEALSGHLPPDGGIGVTLENLQARIRGNILMALSNEYGHLVLSTGNKSELAVGYCTLYGDMSGGLAVISDVSKTLVYRLAAYINRSAPLIPEETLTKPPSAELRPDQQDRDTLPPYEVLDPILQRYVDENDSIEGIVGLGFDPAIVKWVVRTVDRNEYKRRQAAPGLRVTPKAFGSGRRMPIAARLCG</sequence>